<dbReference type="Gene3D" id="1.20.1420.20">
    <property type="entry name" value="M75 peptidase, HXXE motif"/>
    <property type="match status" value="1"/>
</dbReference>
<protein>
    <submittedName>
        <fullName evidence="6">Imelysin family protein</fullName>
    </submittedName>
</protein>
<dbReference type="CDD" id="cd14659">
    <property type="entry name" value="Imelysin-like_IPPA"/>
    <property type="match status" value="1"/>
</dbReference>
<dbReference type="InterPro" id="IPR034984">
    <property type="entry name" value="Imelysin-like_IPPA"/>
</dbReference>
<keyword evidence="7" id="KW-1185">Reference proteome</keyword>
<evidence type="ECO:0000313" key="7">
    <source>
        <dbReference type="Proteomes" id="UP000811844"/>
    </source>
</evidence>
<comment type="caution">
    <text evidence="6">The sequence shown here is derived from an EMBL/GenBank/DDBJ whole genome shotgun (WGS) entry which is preliminary data.</text>
</comment>
<dbReference type="Pfam" id="PF09375">
    <property type="entry name" value="Peptidase_M75"/>
    <property type="match status" value="1"/>
</dbReference>
<feature type="signal peptide" evidence="4">
    <location>
        <begin position="1"/>
        <end position="20"/>
    </location>
</feature>
<gene>
    <name evidence="6" type="ORF">G3R48_14490</name>
</gene>
<dbReference type="RefSeq" id="WP_153665813.1">
    <property type="nucleotide sequence ID" value="NZ_JAAIKR010000016.1"/>
</dbReference>
<reference evidence="6 7" key="1">
    <citation type="submission" date="2020-02" db="EMBL/GenBank/DDBJ databases">
        <title>Shewanella WXL01 sp. nov., a marine bacterium isolated from green algae in Luhuitou Fringing Reef (Northern South China Sea).</title>
        <authorList>
            <person name="Wang X."/>
        </authorList>
    </citation>
    <scope>NUCLEOTIDE SEQUENCE [LARGE SCALE GENOMIC DNA]</scope>
    <source>
        <strain evidence="6 7">MCCC 1A01895</strain>
    </source>
</reference>
<organism evidence="6 7">
    <name type="scientific">Shewanella intestini</name>
    <dbReference type="NCBI Taxonomy" id="2017544"/>
    <lineage>
        <taxon>Bacteria</taxon>
        <taxon>Pseudomonadati</taxon>
        <taxon>Pseudomonadota</taxon>
        <taxon>Gammaproteobacteria</taxon>
        <taxon>Alteromonadales</taxon>
        <taxon>Shewanellaceae</taxon>
        <taxon>Shewanella</taxon>
    </lineage>
</organism>
<dbReference type="InterPro" id="IPR038352">
    <property type="entry name" value="Imelysin_sf"/>
</dbReference>
<accession>A0ABS5I5J5</accession>
<name>A0ABS5I5J5_9GAMM</name>
<sequence length="417" mass="45346">MQYRTVYTSALLVISALLGAGCGESTSSTKGPNYDSNGSDNNGETSSDFDQRALISNIVDDVITPTFTQFEEKSVQLHSQLTAYCTAEQGLAQNSVTQDERDQAFSQAKQSWRDAMVQWQRVEVMQIGPLLNNDNALRNKIYSWPVKSRCGVDLDVVSFEQGNINGVAYDISLRTPARKGMLALEYLLFSETTAHSCTESTVPQGWDNRTESSRLIARCEFAVEAAKDINVNAQSLISQWDGEQGYAQKLKQAGEQGSEFTTVHDGVNKLSDALFYIDVFTKDSKLATPLGLFANSCGTSVCPESVESPLAAHSIDNILSNLQALKALYEGEQGLGFDDFLVDENDAITAQNITQAIDAAIANASAYQVSLAQALLDNEQQVITTHAEVKAVTDQLKSDFINSLALELPQTSAGDND</sequence>
<comment type="subcellular location">
    <subcellularLocation>
        <location evidence="1">Cell envelope</location>
    </subcellularLocation>
</comment>
<feature type="region of interest" description="Disordered" evidence="3">
    <location>
        <begin position="25"/>
        <end position="47"/>
    </location>
</feature>
<evidence type="ECO:0000256" key="2">
    <source>
        <dbReference type="ARBA" id="ARBA00022729"/>
    </source>
</evidence>
<evidence type="ECO:0000256" key="4">
    <source>
        <dbReference type="SAM" id="SignalP"/>
    </source>
</evidence>
<evidence type="ECO:0000313" key="6">
    <source>
        <dbReference type="EMBL" id="MBR9729186.1"/>
    </source>
</evidence>
<dbReference type="PROSITE" id="PS51257">
    <property type="entry name" value="PROKAR_LIPOPROTEIN"/>
    <property type="match status" value="1"/>
</dbReference>
<dbReference type="InterPro" id="IPR018976">
    <property type="entry name" value="Imelysin-like"/>
</dbReference>
<keyword evidence="2 4" id="KW-0732">Signal</keyword>
<proteinExistence type="predicted"/>
<evidence type="ECO:0000256" key="1">
    <source>
        <dbReference type="ARBA" id="ARBA00004196"/>
    </source>
</evidence>
<feature type="chain" id="PRO_5045049470" evidence="4">
    <location>
        <begin position="21"/>
        <end position="417"/>
    </location>
</feature>
<dbReference type="EMBL" id="JAAIKR010000016">
    <property type="protein sequence ID" value="MBR9729186.1"/>
    <property type="molecule type" value="Genomic_DNA"/>
</dbReference>
<evidence type="ECO:0000259" key="5">
    <source>
        <dbReference type="Pfam" id="PF09375"/>
    </source>
</evidence>
<evidence type="ECO:0000256" key="3">
    <source>
        <dbReference type="SAM" id="MobiDB-lite"/>
    </source>
</evidence>
<dbReference type="Proteomes" id="UP000811844">
    <property type="component" value="Unassembled WGS sequence"/>
</dbReference>
<feature type="domain" description="Imelysin-like" evidence="5">
    <location>
        <begin position="63"/>
        <end position="397"/>
    </location>
</feature>